<evidence type="ECO:0000313" key="3">
    <source>
        <dbReference type="Proteomes" id="UP000198916"/>
    </source>
</evidence>
<feature type="transmembrane region" description="Helical" evidence="1">
    <location>
        <begin position="185"/>
        <end position="211"/>
    </location>
</feature>
<dbReference type="STRING" id="332977.SAMN05421740_108142"/>
<gene>
    <name evidence="2" type="ORF">SAMN05421740_108142</name>
</gene>
<evidence type="ECO:0000256" key="1">
    <source>
        <dbReference type="SAM" id="Phobius"/>
    </source>
</evidence>
<feature type="transmembrane region" description="Helical" evidence="1">
    <location>
        <begin position="152"/>
        <end position="173"/>
    </location>
</feature>
<dbReference type="RefSeq" id="WP_090607553.1">
    <property type="nucleotide sequence ID" value="NZ_FNZR01000008.1"/>
</dbReference>
<organism evidence="2 3">
    <name type="scientific">Parapedobacter koreensis</name>
    <dbReference type="NCBI Taxonomy" id="332977"/>
    <lineage>
        <taxon>Bacteria</taxon>
        <taxon>Pseudomonadati</taxon>
        <taxon>Bacteroidota</taxon>
        <taxon>Sphingobacteriia</taxon>
        <taxon>Sphingobacteriales</taxon>
        <taxon>Sphingobacteriaceae</taxon>
        <taxon>Parapedobacter</taxon>
    </lineage>
</organism>
<feature type="transmembrane region" description="Helical" evidence="1">
    <location>
        <begin position="36"/>
        <end position="60"/>
    </location>
</feature>
<keyword evidence="1" id="KW-0472">Membrane</keyword>
<name>A0A1H7S888_9SPHI</name>
<reference evidence="3" key="1">
    <citation type="submission" date="2016-10" db="EMBL/GenBank/DDBJ databases">
        <authorList>
            <person name="Varghese N."/>
            <person name="Submissions S."/>
        </authorList>
    </citation>
    <scope>NUCLEOTIDE SEQUENCE [LARGE SCALE GENOMIC DNA]</scope>
    <source>
        <strain evidence="3">Jip14</strain>
    </source>
</reference>
<feature type="transmembrane region" description="Helical" evidence="1">
    <location>
        <begin position="98"/>
        <end position="118"/>
    </location>
</feature>
<keyword evidence="1" id="KW-1133">Transmembrane helix</keyword>
<dbReference type="EMBL" id="FNZR01000008">
    <property type="protein sequence ID" value="SEL68703.1"/>
    <property type="molecule type" value="Genomic_DNA"/>
</dbReference>
<proteinExistence type="predicted"/>
<feature type="transmembrane region" description="Helical" evidence="1">
    <location>
        <begin position="72"/>
        <end position="91"/>
    </location>
</feature>
<dbReference type="Proteomes" id="UP000198916">
    <property type="component" value="Unassembled WGS sequence"/>
</dbReference>
<dbReference type="OrthoDB" id="704028at2"/>
<feature type="transmembrane region" description="Helical" evidence="1">
    <location>
        <begin position="226"/>
        <end position="244"/>
    </location>
</feature>
<feature type="transmembrane region" description="Helical" evidence="1">
    <location>
        <begin position="6"/>
        <end position="24"/>
    </location>
</feature>
<keyword evidence="3" id="KW-1185">Reference proteome</keyword>
<sequence>MDRLVIIFATIGIFFSALAIVLRLSDVKARRNPADILFNVGLFAIMWYVFVYMMIITGYIQQLPNCYNKGIPLYYLIAPCFYFYVQLKLYPAKKMPRYWYLHALPFAFGLVDIMPYALATDAEKNALMQQLVENISIGFQHDYGFIDQQWHYLIRLSLAFVYLLAQWRLLFMVDTTEGDISSKLLFFLNLLTVIYSLFIVIQVSMVLSILFNRLQAAYILKDSSQLIWLSTLYLIFSIWICFGARTHRT</sequence>
<dbReference type="AlphaFoldDB" id="A0A1H7S888"/>
<evidence type="ECO:0000313" key="2">
    <source>
        <dbReference type="EMBL" id="SEL68703.1"/>
    </source>
</evidence>
<accession>A0A1H7S888</accession>
<keyword evidence="1" id="KW-0812">Transmembrane</keyword>
<protein>
    <submittedName>
        <fullName evidence="2">Uncharacterized protein</fullName>
    </submittedName>
</protein>